<dbReference type="PANTHER" id="PTHR10030">
    <property type="entry name" value="ALPHA-L-FUCOSIDASE"/>
    <property type="match status" value="1"/>
</dbReference>
<proteinExistence type="inferred from homology"/>
<evidence type="ECO:0000256" key="4">
    <source>
        <dbReference type="ARBA" id="ARBA00022729"/>
    </source>
</evidence>
<dbReference type="InterPro" id="IPR057739">
    <property type="entry name" value="Glyco_hydro_29_N"/>
</dbReference>
<dbReference type="GO" id="GO:0005764">
    <property type="term" value="C:lysosome"/>
    <property type="evidence" value="ECO:0007669"/>
    <property type="project" value="TreeGrafter"/>
</dbReference>
<dbReference type="InterPro" id="IPR017853">
    <property type="entry name" value="GH"/>
</dbReference>
<dbReference type="GO" id="GO:0016139">
    <property type="term" value="P:glycoside catabolic process"/>
    <property type="evidence" value="ECO:0007669"/>
    <property type="project" value="TreeGrafter"/>
</dbReference>
<keyword evidence="4 8" id="KW-0732">Signal</keyword>
<comment type="similarity">
    <text evidence="2">Belongs to the glycosyl hydrolase 29 family.</text>
</comment>
<evidence type="ECO:0000256" key="1">
    <source>
        <dbReference type="ARBA" id="ARBA00004071"/>
    </source>
</evidence>
<keyword evidence="6" id="KW-0326">Glycosidase</keyword>
<organism evidence="10 11">
    <name type="scientific">Pontibacter chinhatensis</name>
    <dbReference type="NCBI Taxonomy" id="1436961"/>
    <lineage>
        <taxon>Bacteria</taxon>
        <taxon>Pseudomonadati</taxon>
        <taxon>Bacteroidota</taxon>
        <taxon>Cytophagia</taxon>
        <taxon>Cytophagales</taxon>
        <taxon>Hymenobacteraceae</taxon>
        <taxon>Pontibacter</taxon>
    </lineage>
</organism>
<reference evidence="11" key="1">
    <citation type="submission" date="2016-10" db="EMBL/GenBank/DDBJ databases">
        <authorList>
            <person name="Varghese N."/>
            <person name="Submissions S."/>
        </authorList>
    </citation>
    <scope>NUCLEOTIDE SEQUENCE [LARGE SCALE GENOMIC DNA]</scope>
    <source>
        <strain evidence="11">LP51</strain>
    </source>
</reference>
<dbReference type="SUPFAM" id="SSF51445">
    <property type="entry name" value="(Trans)glycosidases"/>
    <property type="match status" value="1"/>
</dbReference>
<evidence type="ECO:0000256" key="7">
    <source>
        <dbReference type="PIRSR" id="PIRSR001092-1"/>
    </source>
</evidence>
<dbReference type="GO" id="GO:0004560">
    <property type="term" value="F:alpha-L-fucosidase activity"/>
    <property type="evidence" value="ECO:0007669"/>
    <property type="project" value="InterPro"/>
</dbReference>
<feature type="chain" id="PRO_5011687242" description="alpha-L-fucosidase" evidence="8">
    <location>
        <begin position="27"/>
        <end position="468"/>
    </location>
</feature>
<dbReference type="Proteomes" id="UP000198724">
    <property type="component" value="Unassembled WGS sequence"/>
</dbReference>
<evidence type="ECO:0000256" key="5">
    <source>
        <dbReference type="ARBA" id="ARBA00022801"/>
    </source>
</evidence>
<name>A0A1I2RCB6_9BACT</name>
<feature type="site" description="May be important for catalysis" evidence="7">
    <location>
        <position position="294"/>
    </location>
</feature>
<dbReference type="OrthoDB" id="107551at2"/>
<dbReference type="Gene3D" id="3.20.20.80">
    <property type="entry name" value="Glycosidases"/>
    <property type="match status" value="1"/>
</dbReference>
<dbReference type="AlphaFoldDB" id="A0A1I2RCB6"/>
<accession>A0A1I2RCB6</accession>
<sequence>MLQPGNNLPKTILLLLLAILPFTTFAQQQATPSWARETAEEKAKRMQWWTEARFGMFIHWGLYAVPARHEWVQYYEQIPPEEYKARYFDKFNPDLYDPKEWAAQAKAAGMKYVVLTARHHEGFSLWDTKYSDFKAPNTPAGKDLIKPYLDAFREAGLKVGFYYSLIDWQHPDFTIDGTHALRNSKEARATNSNRDMDKYRQFMKNQLTELLTKYGKIDQLFLDYSYPGPDGKGRQDWDSEGLLKLIRKHQPHIIVNDRMDLNDVDWGWDYRTPEQFMPQEWVKDNGRRVPWETCQTFSGSWGYHRDENTWKSTNQLIAMLIETVSKGGNLLLNVGPTARGNFDARATERLEGIGQWMKYNNRAIYGCTQAPEEFQKPDNCFLTYNPETKRLYVHLLQWPFKTLYLPGYKGKVKYAQFLHDGSEIKYTSRSNASASEHMAITAGENDLIVHLPVEKPQVEIPVIELFLE</sequence>
<dbReference type="STRING" id="1436961.SAMN05421739_102343"/>
<dbReference type="InterPro" id="IPR016286">
    <property type="entry name" value="FUC_metazoa-typ"/>
</dbReference>
<feature type="domain" description="Glycoside hydrolase family 29 N-terminal" evidence="9">
    <location>
        <begin position="26"/>
        <end position="361"/>
    </location>
</feature>
<dbReference type="EC" id="3.2.1.51" evidence="3"/>
<gene>
    <name evidence="10" type="ORF">SAMN05421739_102343</name>
</gene>
<dbReference type="EMBL" id="FOOT01000002">
    <property type="protein sequence ID" value="SFG38112.1"/>
    <property type="molecule type" value="Genomic_DNA"/>
</dbReference>
<dbReference type="PANTHER" id="PTHR10030:SF37">
    <property type="entry name" value="ALPHA-L-FUCOSIDASE-RELATED"/>
    <property type="match status" value="1"/>
</dbReference>
<evidence type="ECO:0000259" key="9">
    <source>
        <dbReference type="Pfam" id="PF01120"/>
    </source>
</evidence>
<evidence type="ECO:0000256" key="8">
    <source>
        <dbReference type="SAM" id="SignalP"/>
    </source>
</evidence>
<comment type="function">
    <text evidence="1">Alpha-L-fucosidase is responsible for hydrolyzing the alpha-1,6-linked fucose joined to the reducing-end N-acetylglucosamine of the carbohydrate moieties of glycoproteins.</text>
</comment>
<protein>
    <recommendedName>
        <fullName evidence="3">alpha-L-fucosidase</fullName>
        <ecNumber evidence="3">3.2.1.51</ecNumber>
    </recommendedName>
</protein>
<keyword evidence="11" id="KW-1185">Reference proteome</keyword>
<evidence type="ECO:0000256" key="6">
    <source>
        <dbReference type="ARBA" id="ARBA00023295"/>
    </source>
</evidence>
<dbReference type="RefSeq" id="WP_092099808.1">
    <property type="nucleotide sequence ID" value="NZ_FOOT01000002.1"/>
</dbReference>
<dbReference type="Pfam" id="PF01120">
    <property type="entry name" value="Alpha_L_fucos"/>
    <property type="match status" value="1"/>
</dbReference>
<evidence type="ECO:0000313" key="10">
    <source>
        <dbReference type="EMBL" id="SFG38112.1"/>
    </source>
</evidence>
<keyword evidence="5" id="KW-0378">Hydrolase</keyword>
<feature type="signal peptide" evidence="8">
    <location>
        <begin position="1"/>
        <end position="26"/>
    </location>
</feature>
<evidence type="ECO:0000256" key="3">
    <source>
        <dbReference type="ARBA" id="ARBA00012662"/>
    </source>
</evidence>
<dbReference type="InterPro" id="IPR000933">
    <property type="entry name" value="Glyco_hydro_29"/>
</dbReference>
<evidence type="ECO:0000256" key="2">
    <source>
        <dbReference type="ARBA" id="ARBA00007951"/>
    </source>
</evidence>
<dbReference type="PIRSF" id="PIRSF001092">
    <property type="entry name" value="Alpha-L-fucosidase"/>
    <property type="match status" value="1"/>
</dbReference>
<dbReference type="PRINTS" id="PR00741">
    <property type="entry name" value="GLHYDRLASE29"/>
</dbReference>
<dbReference type="SMART" id="SM00812">
    <property type="entry name" value="Alpha_L_fucos"/>
    <property type="match status" value="1"/>
</dbReference>
<dbReference type="GO" id="GO:0006004">
    <property type="term" value="P:fucose metabolic process"/>
    <property type="evidence" value="ECO:0007669"/>
    <property type="project" value="InterPro"/>
</dbReference>
<evidence type="ECO:0000313" key="11">
    <source>
        <dbReference type="Proteomes" id="UP000198724"/>
    </source>
</evidence>